<sequence>IRFGYNEDELKSLSKDDGSSMAYPENKAHRSGCVVNCGGFPLCSSWFNSTLTNKPNHRYLFVSVLGHPDSLVKPEFAMLGTSSYNAGLIVYDYDIKQQTAKPIKHIVIPYGAITEMKWVLSDNESESLLACLCKDGKVRILRINEQFLLEHQGYTKLSSASITIEIPNFTILSFDWTSPMTLALGLNDGYISELDIRDPSNPYYIYSLEIQDIVALTSTYSDKLFTSPEQKNYSRIIHISSLNYHSYILDLDNFCIIVDDDKRTREPKTLVPYSSLLDMFVTLESGFRGVKLQSKRDSQYQIAFQIPSDVPPCQVCLNDYSTIAITGHPSGTVRLSNLGKKLIAGNKPDAELASLLRIFKLDRDVAKDAYRLDLGYGVEQSDSGSKPSTETIFENELIITSLSYRNARDDLGLFSCCYANGLIVIEKLLGA</sequence>
<feature type="non-terminal residue" evidence="1">
    <location>
        <position position="431"/>
    </location>
</feature>
<reference evidence="2" key="1">
    <citation type="submission" date="2016-04" db="EMBL/GenBank/DDBJ databases">
        <title>Comparative genomics of biotechnologically important yeasts.</title>
        <authorList>
            <consortium name="DOE Joint Genome Institute"/>
            <person name="Riley R."/>
            <person name="Haridas S."/>
            <person name="Wolfe K.H."/>
            <person name="Lopes M.R."/>
            <person name="Hittinger C.T."/>
            <person name="Goker M."/>
            <person name="Salamov A."/>
            <person name="Wisecaver J."/>
            <person name="Long T.M."/>
            <person name="Aerts A.L."/>
            <person name="Barry K."/>
            <person name="Choi C."/>
            <person name="Clum A."/>
            <person name="Coughlan A.Y."/>
            <person name="Deshpande S."/>
            <person name="Douglass A.P."/>
            <person name="Hanson S.J."/>
            <person name="Klenk H.-P."/>
            <person name="Labutti K."/>
            <person name="Lapidus A."/>
            <person name="Lindquist E."/>
            <person name="Lipzen A."/>
            <person name="Meier-Kolthoff J.P."/>
            <person name="Ohm R.A."/>
            <person name="Otillar R.P."/>
            <person name="Pangilinan J."/>
            <person name="Peng Y."/>
            <person name="Rokas A."/>
            <person name="Rosa C.A."/>
            <person name="Scheuner C."/>
            <person name="Sibirny A.A."/>
            <person name="Slot J.C."/>
            <person name="Stielow J.B."/>
            <person name="Sun H."/>
            <person name="Kurtzman C.P."/>
            <person name="Blackwell M."/>
            <person name="Grigoriev I.V."/>
            <person name="Jeffries T.W."/>
        </authorList>
    </citation>
    <scope>NUCLEOTIDE SEQUENCE [LARGE SCALE GENOMIC DNA]</scope>
    <source>
        <strain evidence="2">NRRL YB-2248</strain>
    </source>
</reference>
<proteinExistence type="predicted"/>
<evidence type="ECO:0000313" key="2">
    <source>
        <dbReference type="Proteomes" id="UP000094801"/>
    </source>
</evidence>
<keyword evidence="2" id="KW-1185">Reference proteome</keyword>
<name>A0A1E4SZK7_9ASCO</name>
<organism evidence="1 2">
    <name type="scientific">[Candida] arabinofermentans NRRL YB-2248</name>
    <dbReference type="NCBI Taxonomy" id="983967"/>
    <lineage>
        <taxon>Eukaryota</taxon>
        <taxon>Fungi</taxon>
        <taxon>Dikarya</taxon>
        <taxon>Ascomycota</taxon>
        <taxon>Saccharomycotina</taxon>
        <taxon>Pichiomycetes</taxon>
        <taxon>Pichiales</taxon>
        <taxon>Pichiaceae</taxon>
        <taxon>Ogataea</taxon>
        <taxon>Ogataea/Candida clade</taxon>
    </lineage>
</organism>
<dbReference type="OrthoDB" id="4703at2759"/>
<gene>
    <name evidence="1" type="ORF">CANARDRAFT_182258</name>
</gene>
<dbReference type="InterPro" id="IPR036322">
    <property type="entry name" value="WD40_repeat_dom_sf"/>
</dbReference>
<dbReference type="STRING" id="983967.A0A1E4SZK7"/>
<dbReference type="SUPFAM" id="SSF50978">
    <property type="entry name" value="WD40 repeat-like"/>
    <property type="match status" value="1"/>
</dbReference>
<dbReference type="AlphaFoldDB" id="A0A1E4SZK7"/>
<evidence type="ECO:0000313" key="1">
    <source>
        <dbReference type="EMBL" id="ODV84918.1"/>
    </source>
</evidence>
<dbReference type="EMBL" id="KV453854">
    <property type="protein sequence ID" value="ODV84918.1"/>
    <property type="molecule type" value="Genomic_DNA"/>
</dbReference>
<dbReference type="Proteomes" id="UP000094801">
    <property type="component" value="Unassembled WGS sequence"/>
</dbReference>
<protein>
    <submittedName>
        <fullName evidence="1">Uncharacterized protein</fullName>
    </submittedName>
</protein>
<feature type="non-terminal residue" evidence="1">
    <location>
        <position position="1"/>
    </location>
</feature>
<accession>A0A1E4SZK7</accession>
<dbReference type="Gene3D" id="2.130.10.10">
    <property type="entry name" value="YVTN repeat-like/Quinoprotein amine dehydrogenase"/>
    <property type="match status" value="1"/>
</dbReference>
<dbReference type="InterPro" id="IPR015943">
    <property type="entry name" value="WD40/YVTN_repeat-like_dom_sf"/>
</dbReference>